<keyword evidence="2" id="KW-1185">Reference proteome</keyword>
<protein>
    <submittedName>
        <fullName evidence="1">Uncharacterized protein</fullName>
    </submittedName>
</protein>
<gene>
    <name evidence="1" type="ordered locus">STK_00374</name>
</gene>
<reference evidence="2" key="1">
    <citation type="journal article" date="2001" name="DNA Res.">
        <title>Complete genome sequence of an aerobic thermoacidophilic Crenarchaeon, Sulfolobus tokodaii strain7.</title>
        <authorList>
            <person name="Kawarabayasi Y."/>
            <person name="Hino Y."/>
            <person name="Horikawa H."/>
            <person name="Jin-no K."/>
            <person name="Takahashi M."/>
            <person name="Sekine M."/>
            <person name="Baba S."/>
            <person name="Ankai A."/>
            <person name="Kosugi H."/>
            <person name="Hosoyama A."/>
            <person name="Fukui S."/>
            <person name="Nagai Y."/>
            <person name="Nishijima K."/>
            <person name="Otsuka R."/>
            <person name="Nakazawa H."/>
            <person name="Takamiya M."/>
            <person name="Kato Y."/>
            <person name="Yoshizawa T."/>
            <person name="Tanaka T."/>
            <person name="Kudoh Y."/>
            <person name="Yamazaki J."/>
            <person name="Kushida N."/>
            <person name="Oguchi A."/>
            <person name="Aoki K."/>
            <person name="Masuda S."/>
            <person name="Yanagii M."/>
            <person name="Nishimura M."/>
            <person name="Yamagishi A."/>
            <person name="Oshima T."/>
            <person name="Kikuchi H."/>
        </authorList>
    </citation>
    <scope>NUCLEOTIDE SEQUENCE [LARGE SCALE GENOMIC DNA]</scope>
    <source>
        <strain evidence="2">DSM 16993 / JCM 10545 / NBRC 100140 / 7</strain>
    </source>
</reference>
<evidence type="ECO:0000313" key="1">
    <source>
        <dbReference type="EMBL" id="BAK54128.1"/>
    </source>
</evidence>
<proteinExistence type="predicted"/>
<evidence type="ECO:0000313" key="2">
    <source>
        <dbReference type="Proteomes" id="UP000001015"/>
    </source>
</evidence>
<dbReference type="EMBL" id="BA000023">
    <property type="protein sequence ID" value="BAK54128.1"/>
    <property type="molecule type" value="Genomic_DNA"/>
</dbReference>
<accession>F9VMI2</accession>
<sequence>MIEKEGLEIPSNVKENLMVLSPHFIISRYPDASNGIPRGHIIKILSKIYIKELKRW</sequence>
<dbReference type="SUPFAM" id="SSF81593">
    <property type="entry name" value="Nucleotidyltransferase substrate binding subunit/domain"/>
    <property type="match status" value="1"/>
</dbReference>
<name>F9VMI2_SULTO</name>
<dbReference type="PATRIC" id="fig|273063.9.peg.58"/>
<dbReference type="Proteomes" id="UP000001015">
    <property type="component" value="Chromosome"/>
</dbReference>
<dbReference type="KEGG" id="sto:STK_00374"/>
<organism evidence="1 2">
    <name type="scientific">Sulfurisphaera tokodaii (strain DSM 16993 / JCM 10545 / NBRC 100140 / 7)</name>
    <name type="common">Sulfolobus tokodaii</name>
    <dbReference type="NCBI Taxonomy" id="273063"/>
    <lineage>
        <taxon>Archaea</taxon>
        <taxon>Thermoproteota</taxon>
        <taxon>Thermoprotei</taxon>
        <taxon>Sulfolobales</taxon>
        <taxon>Sulfolobaceae</taxon>
        <taxon>Sulfurisphaera</taxon>
    </lineage>
</organism>
<dbReference type="STRING" id="273063.STK_00374"/>
<dbReference type="eggNOG" id="arCOG01191">
    <property type="taxonomic scope" value="Archaea"/>
</dbReference>
<dbReference type="AlphaFoldDB" id="F9VMI2"/>